<dbReference type="EMBL" id="CP010904">
    <property type="protein sequence ID" value="AKJ65059.1"/>
    <property type="molecule type" value="Genomic_DNA"/>
</dbReference>
<organism evidence="1 2">
    <name type="scientific">Kiritimatiella glycovorans</name>
    <dbReference type="NCBI Taxonomy" id="1307763"/>
    <lineage>
        <taxon>Bacteria</taxon>
        <taxon>Pseudomonadati</taxon>
        <taxon>Kiritimatiellota</taxon>
        <taxon>Kiritimatiellia</taxon>
        <taxon>Kiritimatiellales</taxon>
        <taxon>Kiritimatiellaceae</taxon>
        <taxon>Kiritimatiella</taxon>
    </lineage>
</organism>
<evidence type="ECO:0000313" key="1">
    <source>
        <dbReference type="EMBL" id="AKJ65059.1"/>
    </source>
</evidence>
<evidence type="ECO:0008006" key="3">
    <source>
        <dbReference type="Google" id="ProtNLM"/>
    </source>
</evidence>
<dbReference type="AlphaFoldDB" id="A0A0G3ELN0"/>
<dbReference type="InterPro" id="IPR043519">
    <property type="entry name" value="NT_sf"/>
</dbReference>
<reference evidence="2" key="1">
    <citation type="submission" date="2015-02" db="EMBL/GenBank/DDBJ databases">
        <title>Description and complete genome sequence of the first cultured representative of the subdivision 5 of the Verrucomicrobia phylum.</title>
        <authorList>
            <person name="Spring S."/>
            <person name="Bunk B."/>
            <person name="Sproer C."/>
            <person name="Klenk H.-P."/>
        </authorList>
    </citation>
    <scope>NUCLEOTIDE SEQUENCE [LARGE SCALE GENOMIC DNA]</scope>
    <source>
        <strain evidence="2">L21-Fru-AB</strain>
    </source>
</reference>
<dbReference type="OrthoDB" id="284878at2"/>
<reference evidence="1 2" key="2">
    <citation type="journal article" date="2016" name="ISME J.">
        <title>Characterization of the first cultured representative of Verrucomicrobia subdivision 5 indicates the proposal of a novel phylum.</title>
        <authorList>
            <person name="Spring S."/>
            <person name="Bunk B."/>
            <person name="Sproer C."/>
            <person name="Schumann P."/>
            <person name="Rohde M."/>
            <person name="Tindall B.J."/>
            <person name="Klenk H.P."/>
        </authorList>
    </citation>
    <scope>NUCLEOTIDE SEQUENCE [LARGE SCALE GENOMIC DNA]</scope>
    <source>
        <strain evidence="1 2">L21-Fru-AB</strain>
    </source>
</reference>
<dbReference type="SUPFAM" id="SSF81301">
    <property type="entry name" value="Nucleotidyltransferase"/>
    <property type="match status" value="1"/>
</dbReference>
<keyword evidence="2" id="KW-1185">Reference proteome</keyword>
<dbReference type="KEGG" id="vbl:L21SP4_01822"/>
<dbReference type="Proteomes" id="UP000035268">
    <property type="component" value="Chromosome"/>
</dbReference>
<sequence length="169" mass="19145">MRHLRTIILALSDAEVDYVIGGGVACVLQGVERFTLDLDVAVRFTEGNMRRFIKVMEDLGLKPRVPLEPETLLDPETIRMIVEEKHAVVFSFLDPKEPARHLDLFLKEELSFEAFDEDADEVDVEGRRVRVASKSRLLSLKQRIDPPRDKDLLDIAALEHLLAGGRENG</sequence>
<gene>
    <name evidence="1" type="ORF">L21SP4_01822</name>
</gene>
<accession>A0A0G3ELN0</accession>
<dbReference type="Gene3D" id="3.30.460.40">
    <property type="match status" value="1"/>
</dbReference>
<dbReference type="STRING" id="1307763.L21SP4_01822"/>
<proteinExistence type="predicted"/>
<dbReference type="RefSeq" id="WP_052882328.1">
    <property type="nucleotide sequence ID" value="NZ_CP010904.1"/>
</dbReference>
<name>A0A0G3ELN0_9BACT</name>
<evidence type="ECO:0000313" key="2">
    <source>
        <dbReference type="Proteomes" id="UP000035268"/>
    </source>
</evidence>
<protein>
    <recommendedName>
        <fullName evidence="3">Nucleotidyl transferase AbiEii toxin, Type IV TA system</fullName>
    </recommendedName>
</protein>